<sequence length="35" mass="3841">MVGATDISGIGKEPKTILKTSCREEKVPLDNVQPW</sequence>
<name>A0A834T0X4_9FABA</name>
<evidence type="ECO:0000313" key="1">
    <source>
        <dbReference type="EMBL" id="KAF7807014.1"/>
    </source>
</evidence>
<reference evidence="1" key="1">
    <citation type="submission" date="2020-09" db="EMBL/GenBank/DDBJ databases">
        <title>Genome-Enabled Discovery of Anthraquinone Biosynthesis in Senna tora.</title>
        <authorList>
            <person name="Kang S.-H."/>
            <person name="Pandey R.P."/>
            <person name="Lee C.-M."/>
            <person name="Sim J.-S."/>
            <person name="Jeong J.-T."/>
            <person name="Choi B.-S."/>
            <person name="Jung M."/>
            <person name="Ginzburg D."/>
            <person name="Zhao K."/>
            <person name="Won S.Y."/>
            <person name="Oh T.-J."/>
            <person name="Yu Y."/>
            <person name="Kim N.-H."/>
            <person name="Lee O.R."/>
            <person name="Lee T.-H."/>
            <person name="Bashyal P."/>
            <person name="Kim T.-S."/>
            <person name="Lee W.-H."/>
            <person name="Kawkins C."/>
            <person name="Kim C.-K."/>
            <person name="Kim J.S."/>
            <person name="Ahn B.O."/>
            <person name="Rhee S.Y."/>
            <person name="Sohng J.K."/>
        </authorList>
    </citation>
    <scope>NUCLEOTIDE SEQUENCE</scope>
    <source>
        <tissue evidence="1">Leaf</tissue>
    </source>
</reference>
<dbReference type="AlphaFoldDB" id="A0A834T0X4"/>
<keyword evidence="2" id="KW-1185">Reference proteome</keyword>
<accession>A0A834T0X4</accession>
<organism evidence="1 2">
    <name type="scientific">Senna tora</name>
    <dbReference type="NCBI Taxonomy" id="362788"/>
    <lineage>
        <taxon>Eukaryota</taxon>
        <taxon>Viridiplantae</taxon>
        <taxon>Streptophyta</taxon>
        <taxon>Embryophyta</taxon>
        <taxon>Tracheophyta</taxon>
        <taxon>Spermatophyta</taxon>
        <taxon>Magnoliopsida</taxon>
        <taxon>eudicotyledons</taxon>
        <taxon>Gunneridae</taxon>
        <taxon>Pentapetalae</taxon>
        <taxon>rosids</taxon>
        <taxon>fabids</taxon>
        <taxon>Fabales</taxon>
        <taxon>Fabaceae</taxon>
        <taxon>Caesalpinioideae</taxon>
        <taxon>Cassia clade</taxon>
        <taxon>Senna</taxon>
    </lineage>
</organism>
<gene>
    <name evidence="1" type="ORF">G2W53_039175</name>
</gene>
<dbReference type="EMBL" id="JAAIUW010000012">
    <property type="protein sequence ID" value="KAF7807014.1"/>
    <property type="molecule type" value="Genomic_DNA"/>
</dbReference>
<protein>
    <submittedName>
        <fullName evidence="1">Uncharacterized protein</fullName>
    </submittedName>
</protein>
<evidence type="ECO:0000313" key="2">
    <source>
        <dbReference type="Proteomes" id="UP000634136"/>
    </source>
</evidence>
<comment type="caution">
    <text evidence="1">The sequence shown here is derived from an EMBL/GenBank/DDBJ whole genome shotgun (WGS) entry which is preliminary data.</text>
</comment>
<proteinExistence type="predicted"/>
<dbReference type="Proteomes" id="UP000634136">
    <property type="component" value="Unassembled WGS sequence"/>
</dbReference>